<evidence type="ECO:0008006" key="4">
    <source>
        <dbReference type="Google" id="ProtNLM"/>
    </source>
</evidence>
<accession>A0A327R868</accession>
<proteinExistence type="predicted"/>
<evidence type="ECO:0000313" key="3">
    <source>
        <dbReference type="Proteomes" id="UP000248703"/>
    </source>
</evidence>
<protein>
    <recommendedName>
        <fullName evidence="4">DUF3992 domain-containing protein</fullName>
    </recommendedName>
</protein>
<feature type="signal peptide" evidence="1">
    <location>
        <begin position="1"/>
        <end position="23"/>
    </location>
</feature>
<evidence type="ECO:0000313" key="2">
    <source>
        <dbReference type="EMBL" id="RAJ11874.1"/>
    </source>
</evidence>
<organism evidence="2 3">
    <name type="scientific">Olleya aquimaris</name>
    <dbReference type="NCBI Taxonomy" id="639310"/>
    <lineage>
        <taxon>Bacteria</taxon>
        <taxon>Pseudomonadati</taxon>
        <taxon>Bacteroidota</taxon>
        <taxon>Flavobacteriia</taxon>
        <taxon>Flavobacteriales</taxon>
        <taxon>Flavobacteriaceae</taxon>
    </lineage>
</organism>
<evidence type="ECO:0000256" key="1">
    <source>
        <dbReference type="SAM" id="SignalP"/>
    </source>
</evidence>
<dbReference type="OrthoDB" id="1436332at2"/>
<dbReference type="AlphaFoldDB" id="A0A327R868"/>
<keyword evidence="1" id="KW-0732">Signal</keyword>
<sequence length="143" mass="15292">MKTLNLLKTVFFIIIISFLSSCNNDDDGVLTTCTTQGLFYDLGVNPQVFIPEANLTTDFFVTSSNGPEVEIYGSGIVFVTTTVNLNQTGNGTLIIGNGPNETVNVSCVATGSMVGDTMRFVFNGVYNGDPITGEFCVTIDVVH</sequence>
<reference evidence="2 3" key="1">
    <citation type="submission" date="2018-06" db="EMBL/GenBank/DDBJ databases">
        <title>Genomic Encyclopedia of Archaeal and Bacterial Type Strains, Phase II (KMG-II): from individual species to whole genera.</title>
        <authorList>
            <person name="Goeker M."/>
        </authorList>
    </citation>
    <scope>NUCLEOTIDE SEQUENCE [LARGE SCALE GENOMIC DNA]</scope>
    <source>
        <strain evidence="2 3">DSM 24464</strain>
    </source>
</reference>
<dbReference type="RefSeq" id="WP_111660845.1">
    <property type="nucleotide sequence ID" value="NZ_QLLO01000011.1"/>
</dbReference>
<dbReference type="Proteomes" id="UP000248703">
    <property type="component" value="Unassembled WGS sequence"/>
</dbReference>
<dbReference type="PROSITE" id="PS51257">
    <property type="entry name" value="PROKAR_LIPOPROTEIN"/>
    <property type="match status" value="1"/>
</dbReference>
<name>A0A327R868_9FLAO</name>
<comment type="caution">
    <text evidence="2">The sequence shown here is derived from an EMBL/GenBank/DDBJ whole genome shotgun (WGS) entry which is preliminary data.</text>
</comment>
<dbReference type="EMBL" id="QLLO01000011">
    <property type="protein sequence ID" value="RAJ11874.1"/>
    <property type="molecule type" value="Genomic_DNA"/>
</dbReference>
<feature type="chain" id="PRO_5016429669" description="DUF3992 domain-containing protein" evidence="1">
    <location>
        <begin position="24"/>
        <end position="143"/>
    </location>
</feature>
<gene>
    <name evidence="2" type="ORF">LY08_02583</name>
</gene>
<keyword evidence="3" id="KW-1185">Reference proteome</keyword>